<dbReference type="PIRSF" id="PIRSF014439">
    <property type="entry name" value="APE1894_ACT"/>
    <property type="match status" value="1"/>
</dbReference>
<organism evidence="1 2">
    <name type="scientific">Candidatus Nomurabacteria bacterium RIFCSPHIGHO2_01_FULL_39_10</name>
    <dbReference type="NCBI Taxonomy" id="1801733"/>
    <lineage>
        <taxon>Bacteria</taxon>
        <taxon>Candidatus Nomuraibacteriota</taxon>
    </lineage>
</organism>
<protein>
    <recommendedName>
        <fullName evidence="3">ACT domain-containing protein</fullName>
    </recommendedName>
</protein>
<evidence type="ECO:0000313" key="2">
    <source>
        <dbReference type="Proteomes" id="UP000178700"/>
    </source>
</evidence>
<comment type="caution">
    <text evidence="1">The sequence shown here is derived from an EMBL/GenBank/DDBJ whole genome shotgun (WGS) entry which is preliminary data.</text>
</comment>
<evidence type="ECO:0000313" key="1">
    <source>
        <dbReference type="EMBL" id="OGI65087.1"/>
    </source>
</evidence>
<dbReference type="EMBL" id="MFTJ01000030">
    <property type="protein sequence ID" value="OGI65087.1"/>
    <property type="molecule type" value="Genomic_DNA"/>
</dbReference>
<gene>
    <name evidence="1" type="ORF">A2642_03180</name>
</gene>
<dbReference type="Pfam" id="PF24367">
    <property type="entry name" value="DUF7523"/>
    <property type="match status" value="1"/>
</dbReference>
<name>A0A1F6V5Z7_9BACT</name>
<evidence type="ECO:0008006" key="3">
    <source>
        <dbReference type="Google" id="ProtNLM"/>
    </source>
</evidence>
<dbReference type="InterPro" id="IPR016619">
    <property type="entry name" value="UCP014439_ACT"/>
</dbReference>
<dbReference type="Proteomes" id="UP000178700">
    <property type="component" value="Unassembled WGS sequence"/>
</dbReference>
<dbReference type="InterPro" id="IPR055945">
    <property type="entry name" value="DUF7523"/>
</dbReference>
<proteinExistence type="predicted"/>
<dbReference type="AlphaFoldDB" id="A0A1F6V5Z7"/>
<accession>A0A1F6V5Z7</accession>
<reference evidence="1 2" key="1">
    <citation type="journal article" date="2016" name="Nat. Commun.">
        <title>Thousands of microbial genomes shed light on interconnected biogeochemical processes in an aquifer system.</title>
        <authorList>
            <person name="Anantharaman K."/>
            <person name="Brown C.T."/>
            <person name="Hug L.A."/>
            <person name="Sharon I."/>
            <person name="Castelle C.J."/>
            <person name="Probst A.J."/>
            <person name="Thomas B.C."/>
            <person name="Singh A."/>
            <person name="Wilkins M.J."/>
            <person name="Karaoz U."/>
            <person name="Brodie E.L."/>
            <person name="Williams K.H."/>
            <person name="Hubbard S.S."/>
            <person name="Banfield J.F."/>
        </authorList>
    </citation>
    <scope>NUCLEOTIDE SEQUENCE [LARGE SCALE GENOMIC DNA]</scope>
</reference>
<sequence length="222" mass="25687">MKQALLRKEAAPKSTTELTKEYIKDHPSIKNCLRMGLVNYSALARHIAKELHIERKMSMEAILVAARRFQMELGKDRVQVEQIKNMLARSEVELRNKITVLIVEKSFDFEYINSIHQRIHTEHNPFYFLEGSDNYTIITAEKYLPLLEAKLKGKILKKHHNLALIMFKSAKEIESQLGVIAYLCGLFAENGVNIVEFLSCWTDTLFVINTKDVAKTLTFLRF</sequence>